<evidence type="ECO:0000313" key="2">
    <source>
        <dbReference type="Proteomes" id="UP000321533"/>
    </source>
</evidence>
<dbReference type="RefSeq" id="WP_147188734.1">
    <property type="nucleotide sequence ID" value="NZ_CP042435.1"/>
</dbReference>
<keyword evidence="2" id="KW-1185">Reference proteome</keyword>
<dbReference type="EMBL" id="CP042435">
    <property type="protein sequence ID" value="QEC66934.1"/>
    <property type="molecule type" value="Genomic_DNA"/>
</dbReference>
<reference evidence="1 2" key="1">
    <citation type="journal article" date="2016" name="Int. J. Syst. Evol. Microbiol.">
        <title>Panacibacter ginsenosidivorans gen. nov., sp. nov., with ginsenoside converting activity isolated from soil of a ginseng field.</title>
        <authorList>
            <person name="Siddiqi M.Z."/>
            <person name="Muhammad Shafi S."/>
            <person name="Choi K.D."/>
            <person name="Im W.T."/>
        </authorList>
    </citation>
    <scope>NUCLEOTIDE SEQUENCE [LARGE SCALE GENOMIC DNA]</scope>
    <source>
        <strain evidence="1 2">Gsoil1550</strain>
    </source>
</reference>
<dbReference type="Proteomes" id="UP000321533">
    <property type="component" value="Chromosome"/>
</dbReference>
<dbReference type="AlphaFoldDB" id="A0A5B8V698"/>
<gene>
    <name evidence="1" type="ORF">FRZ67_06340</name>
</gene>
<organism evidence="1 2">
    <name type="scientific">Panacibacter ginsenosidivorans</name>
    <dbReference type="NCBI Taxonomy" id="1813871"/>
    <lineage>
        <taxon>Bacteria</taxon>
        <taxon>Pseudomonadati</taxon>
        <taxon>Bacteroidota</taxon>
        <taxon>Chitinophagia</taxon>
        <taxon>Chitinophagales</taxon>
        <taxon>Chitinophagaceae</taxon>
        <taxon>Panacibacter</taxon>
    </lineage>
</organism>
<dbReference type="InterPro" id="IPR025345">
    <property type="entry name" value="DUF4249"/>
</dbReference>
<protein>
    <submittedName>
        <fullName evidence="1">DUF4249 domain-containing protein</fullName>
    </submittedName>
</protein>
<sequence length="297" mass="32601">MKYILVAAVCTVLCSCEKEIKLDVQNQPAKLVVDASIENNNVPVVALSNSLNYFSSISAKELSNSFVHDAVVTVSDGTITAKLKEYSFTDTSGFTVYYYSVDSADLSSIIVGAFERQYKLGITTKDGQTYTSTTTIPALTKKVDSLWWKPISFTDDTTLCALVAKATDPSGLGNYIRYFTKVNSGRFLPGLNSVFDDQVVDGITYTLQFDAGWDKNSLENPASTDDYGFVRRGDTVTLKYCNIDKATYTFWSTWEFAWQSYGNPFSSPGKVLGNISNGALGAFSGYAAQYKTIIIPK</sequence>
<accession>A0A5B8V698</accession>
<dbReference type="PROSITE" id="PS51257">
    <property type="entry name" value="PROKAR_LIPOPROTEIN"/>
    <property type="match status" value="1"/>
</dbReference>
<name>A0A5B8V698_9BACT</name>
<dbReference type="Pfam" id="PF14054">
    <property type="entry name" value="DUF4249"/>
    <property type="match status" value="1"/>
</dbReference>
<evidence type="ECO:0000313" key="1">
    <source>
        <dbReference type="EMBL" id="QEC66934.1"/>
    </source>
</evidence>
<proteinExistence type="predicted"/>
<dbReference type="KEGG" id="pgin:FRZ67_06340"/>
<dbReference type="OrthoDB" id="647456at2"/>